<dbReference type="Proteomes" id="UP001163603">
    <property type="component" value="Chromosome 1"/>
</dbReference>
<dbReference type="EMBL" id="CM047736">
    <property type="protein sequence ID" value="KAJ0053038.1"/>
    <property type="molecule type" value="Genomic_DNA"/>
</dbReference>
<name>A0ACC0ZLN4_9ROSI</name>
<accession>A0ACC0ZLN4</accession>
<sequence>MGYCSTLAVLGHSMVPPNVNSESKPSSSYRKETISLLKQCRHINQIQSIHAKIVRNAHEQDPFILFELIRLSSIFNSIDYAYKIFQHTHNPNVYLYTALIDGFVSAGSYIDAIRLYNKMINDIILPDKYVVTSVLKACRFELAFSEGRQVHSQVLKLGLSSNRSIRLKLIEFYGKCGEFKDVIKLFDGMPERDDVVALTVMMTCYVEHGLVEKAVDVFNRVKVKDTVCWTAMIDGLVRNGEMSRALDVFREMQRENNEFAINQPTQRSEHYKPNFAELETDAEIDGKMIGSTVIRDICMTEGMEFESEEAAMVYYDTYAKHVGFIIWVGKWVVMKLETEHSHPLGIPSGNGRRCTVQAQPLDEKDKKIRELSGELHRANQQLAECSEQLEMVLHDIEQHTNHLNKVFRT</sequence>
<organism evidence="1 2">
    <name type="scientific">Pistacia integerrima</name>
    <dbReference type="NCBI Taxonomy" id="434235"/>
    <lineage>
        <taxon>Eukaryota</taxon>
        <taxon>Viridiplantae</taxon>
        <taxon>Streptophyta</taxon>
        <taxon>Embryophyta</taxon>
        <taxon>Tracheophyta</taxon>
        <taxon>Spermatophyta</taxon>
        <taxon>Magnoliopsida</taxon>
        <taxon>eudicotyledons</taxon>
        <taxon>Gunneridae</taxon>
        <taxon>Pentapetalae</taxon>
        <taxon>rosids</taxon>
        <taxon>malvids</taxon>
        <taxon>Sapindales</taxon>
        <taxon>Anacardiaceae</taxon>
        <taxon>Pistacia</taxon>
    </lineage>
</organism>
<gene>
    <name evidence="1" type="ORF">Pint_03101</name>
</gene>
<keyword evidence="2" id="KW-1185">Reference proteome</keyword>
<protein>
    <submittedName>
        <fullName evidence="1">Uncharacterized protein</fullName>
    </submittedName>
</protein>
<evidence type="ECO:0000313" key="2">
    <source>
        <dbReference type="Proteomes" id="UP001163603"/>
    </source>
</evidence>
<evidence type="ECO:0000313" key="1">
    <source>
        <dbReference type="EMBL" id="KAJ0053038.1"/>
    </source>
</evidence>
<reference evidence="2" key="1">
    <citation type="journal article" date="2023" name="G3 (Bethesda)">
        <title>Genome assembly and association tests identify interacting loci associated with vigor, precocity, and sex in interspecific pistachio rootstocks.</title>
        <authorList>
            <person name="Palmer W."/>
            <person name="Jacygrad E."/>
            <person name="Sagayaradj S."/>
            <person name="Cavanaugh K."/>
            <person name="Han R."/>
            <person name="Bertier L."/>
            <person name="Beede B."/>
            <person name="Kafkas S."/>
            <person name="Golino D."/>
            <person name="Preece J."/>
            <person name="Michelmore R."/>
        </authorList>
    </citation>
    <scope>NUCLEOTIDE SEQUENCE [LARGE SCALE GENOMIC DNA]</scope>
</reference>
<comment type="caution">
    <text evidence="1">The sequence shown here is derived from an EMBL/GenBank/DDBJ whole genome shotgun (WGS) entry which is preliminary data.</text>
</comment>
<proteinExistence type="predicted"/>